<dbReference type="InterPro" id="IPR002293">
    <property type="entry name" value="AA/rel_permease1"/>
</dbReference>
<dbReference type="NCBIfam" id="NF011775">
    <property type="entry name" value="PRK15238.1"/>
    <property type="match status" value="1"/>
</dbReference>
<keyword evidence="6 7" id="KW-0472">Membrane</keyword>
<comment type="subcellular location">
    <subcellularLocation>
        <location evidence="1">Cell membrane</location>
        <topology evidence="1">Multi-pass membrane protein</topology>
    </subcellularLocation>
</comment>
<evidence type="ECO:0000256" key="3">
    <source>
        <dbReference type="ARBA" id="ARBA00022475"/>
    </source>
</evidence>
<feature type="transmembrane region" description="Helical" evidence="7">
    <location>
        <begin position="478"/>
        <end position="499"/>
    </location>
</feature>
<dbReference type="AlphaFoldDB" id="A0A1I4GL57"/>
<sequence>MSQLKKNKLTAISLALMIFTSVYGFGNVPLAFFQMGYGSIIWYIISALVFFIPFSLMVTEFGSAFNAEKGGIYTWMEKSVGPSFAMIGTLMWYMSWVIWFVSVGNRILVPISNMIFGTTILPSTVIVSLLAILIMFLVTFISLRGLETIKKVASVGGIAVVSLNFILIIGAFIILSRSGFQPATPLTIKSLISTPNPTLQPASFVTFIAFLVYAIFAYAGVESVGGLVDETVEPKKNFPKGILLSAAIIGIGYSFMILCTGFFINFDKDWIPGIMDGSVNQGNITYFMMQQLGEKLAESFNLSSGAVHTWGTVFARYVGLSMFLSLTGALFTLIYSPLKQLMEGTPEKVWPGKLGKIENGVPKNAMKAQFIIVTLMILLNMGISLINKGAADKFFLVITNMSNIASSLPYVFIVFAYIKFKKNYAIEKPFTIMKNQAFAIGISWVAALMIILADFFTIIEPVINYLQAPGEISLGSVYSDIISMIAGPVVFSILGWWLIRNYKKQTVKVKI</sequence>
<feature type="transmembrane region" description="Helical" evidence="7">
    <location>
        <begin position="80"/>
        <end position="102"/>
    </location>
</feature>
<dbReference type="PANTHER" id="PTHR42770">
    <property type="entry name" value="AMINO ACID TRANSPORTER-RELATED"/>
    <property type="match status" value="1"/>
</dbReference>
<feature type="transmembrane region" description="Helical" evidence="7">
    <location>
        <begin position="242"/>
        <end position="264"/>
    </location>
</feature>
<feature type="transmembrane region" description="Helical" evidence="7">
    <location>
        <begin position="394"/>
        <end position="418"/>
    </location>
</feature>
<protein>
    <submittedName>
        <fullName evidence="8">Amino acid transporter</fullName>
    </submittedName>
</protein>
<evidence type="ECO:0000256" key="2">
    <source>
        <dbReference type="ARBA" id="ARBA00022448"/>
    </source>
</evidence>
<dbReference type="Pfam" id="PF13520">
    <property type="entry name" value="AA_permease_2"/>
    <property type="match status" value="1"/>
</dbReference>
<organism evidence="8 9">
    <name type="scientific">Lactococcus garvieae</name>
    <dbReference type="NCBI Taxonomy" id="1363"/>
    <lineage>
        <taxon>Bacteria</taxon>
        <taxon>Bacillati</taxon>
        <taxon>Bacillota</taxon>
        <taxon>Bacilli</taxon>
        <taxon>Lactobacillales</taxon>
        <taxon>Streptococcaceae</taxon>
        <taxon>Lactococcus</taxon>
    </lineage>
</organism>
<evidence type="ECO:0000256" key="4">
    <source>
        <dbReference type="ARBA" id="ARBA00022692"/>
    </source>
</evidence>
<evidence type="ECO:0000256" key="5">
    <source>
        <dbReference type="ARBA" id="ARBA00022989"/>
    </source>
</evidence>
<dbReference type="PANTHER" id="PTHR42770:SF15">
    <property type="entry name" value="GLUTAMATE_GAMMA-AMINOBUTYRATE ANTIPORTER-RELATED"/>
    <property type="match status" value="1"/>
</dbReference>
<feature type="transmembrane region" description="Helical" evidence="7">
    <location>
        <begin position="114"/>
        <end position="140"/>
    </location>
</feature>
<feature type="transmembrane region" description="Helical" evidence="7">
    <location>
        <begin position="314"/>
        <end position="335"/>
    </location>
</feature>
<dbReference type="PIRSF" id="PIRSF006060">
    <property type="entry name" value="AA_transporter"/>
    <property type="match status" value="1"/>
</dbReference>
<feature type="transmembrane region" description="Helical" evidence="7">
    <location>
        <begin position="202"/>
        <end position="221"/>
    </location>
</feature>
<keyword evidence="3" id="KW-1003">Cell membrane</keyword>
<dbReference type="InterPro" id="IPR050367">
    <property type="entry name" value="APC_superfamily"/>
</dbReference>
<dbReference type="GO" id="GO:0005886">
    <property type="term" value="C:plasma membrane"/>
    <property type="evidence" value="ECO:0007669"/>
    <property type="project" value="UniProtKB-SubCell"/>
</dbReference>
<keyword evidence="2" id="KW-0813">Transport</keyword>
<evidence type="ECO:0000256" key="1">
    <source>
        <dbReference type="ARBA" id="ARBA00004651"/>
    </source>
</evidence>
<dbReference type="OrthoDB" id="92719at2"/>
<feature type="transmembrane region" description="Helical" evidence="7">
    <location>
        <begin position="370"/>
        <end position="388"/>
    </location>
</feature>
<dbReference type="Gene3D" id="1.20.1740.10">
    <property type="entry name" value="Amino acid/polyamine transporter I"/>
    <property type="match status" value="1"/>
</dbReference>
<dbReference type="EMBL" id="FOTJ01000004">
    <property type="protein sequence ID" value="SFL29911.1"/>
    <property type="molecule type" value="Genomic_DNA"/>
</dbReference>
<dbReference type="RefSeq" id="WP_074750948.1">
    <property type="nucleotide sequence ID" value="NZ_CAXVJC010000009.1"/>
</dbReference>
<accession>A0A1I4GL57</accession>
<dbReference type="GO" id="GO:0022857">
    <property type="term" value="F:transmembrane transporter activity"/>
    <property type="evidence" value="ECO:0007669"/>
    <property type="project" value="InterPro"/>
</dbReference>
<evidence type="ECO:0000256" key="6">
    <source>
        <dbReference type="ARBA" id="ARBA00023136"/>
    </source>
</evidence>
<feature type="transmembrane region" description="Helical" evidence="7">
    <location>
        <begin position="152"/>
        <end position="175"/>
    </location>
</feature>
<dbReference type="Proteomes" id="UP000181969">
    <property type="component" value="Unassembled WGS sequence"/>
</dbReference>
<proteinExistence type="predicted"/>
<reference evidence="8 9" key="1">
    <citation type="submission" date="2016-10" db="EMBL/GenBank/DDBJ databases">
        <authorList>
            <person name="de Groot N.N."/>
        </authorList>
    </citation>
    <scope>NUCLEOTIDE SEQUENCE [LARGE SCALE GENOMIC DNA]</scope>
    <source>
        <strain evidence="8 9">M79</strain>
    </source>
</reference>
<feature type="transmembrane region" description="Helical" evidence="7">
    <location>
        <begin position="40"/>
        <end position="59"/>
    </location>
</feature>
<evidence type="ECO:0000256" key="7">
    <source>
        <dbReference type="SAM" id="Phobius"/>
    </source>
</evidence>
<feature type="transmembrane region" description="Helical" evidence="7">
    <location>
        <begin position="438"/>
        <end position="458"/>
    </location>
</feature>
<gene>
    <name evidence="8" type="ORF">SAMN05216438_10476</name>
</gene>
<name>A0A1I4GL57_9LACT</name>
<evidence type="ECO:0000313" key="9">
    <source>
        <dbReference type="Proteomes" id="UP000181969"/>
    </source>
</evidence>
<evidence type="ECO:0000313" key="8">
    <source>
        <dbReference type="EMBL" id="SFL29911.1"/>
    </source>
</evidence>
<keyword evidence="4 7" id="KW-0812">Transmembrane</keyword>
<keyword evidence="5 7" id="KW-1133">Transmembrane helix</keyword>